<feature type="compositionally biased region" description="Basic and acidic residues" evidence="1">
    <location>
        <begin position="306"/>
        <end position="317"/>
    </location>
</feature>
<feature type="region of interest" description="Disordered" evidence="1">
    <location>
        <begin position="181"/>
        <end position="233"/>
    </location>
</feature>
<feature type="compositionally biased region" description="Acidic residues" evidence="1">
    <location>
        <begin position="29"/>
        <end position="47"/>
    </location>
</feature>
<dbReference type="AlphaFoldDB" id="A0A0F7UZX9"/>
<reference evidence="2" key="1">
    <citation type="journal article" date="2015" name="PLoS ONE">
        <title>Comprehensive Evaluation of Toxoplasma gondii VEG and Neospora caninum LIV Genomes with Tachyzoite Stage Transcriptome and Proteome Defines Novel Transcript Features.</title>
        <authorList>
            <person name="Ramaprasad A."/>
            <person name="Mourier T."/>
            <person name="Naeem R."/>
            <person name="Malas T.B."/>
            <person name="Moussa E."/>
            <person name="Panigrahi A."/>
            <person name="Vermont S.J."/>
            <person name="Otto T.D."/>
            <person name="Wastling J."/>
            <person name="Pain A."/>
        </authorList>
    </citation>
    <scope>NUCLEOTIDE SEQUENCE</scope>
    <source>
        <strain evidence="2">VEG</strain>
    </source>
</reference>
<evidence type="ECO:0000256" key="1">
    <source>
        <dbReference type="SAM" id="MobiDB-lite"/>
    </source>
</evidence>
<proteinExistence type="predicted"/>
<protein>
    <submittedName>
        <fullName evidence="2">SIN-like domain-containing protein</fullName>
    </submittedName>
</protein>
<feature type="compositionally biased region" description="Low complexity" evidence="1">
    <location>
        <begin position="199"/>
        <end position="213"/>
    </location>
</feature>
<accession>A0A0F7UZX9</accession>
<name>A0A0F7UZX9_TOXGV</name>
<dbReference type="PANTHER" id="PTHR12069:SF0">
    <property type="entry name" value="DNA-DIRECTED RNA POLYMERASE III SUBUNIT RPC5"/>
    <property type="match status" value="1"/>
</dbReference>
<dbReference type="EMBL" id="LN714499">
    <property type="protein sequence ID" value="CEL75814.1"/>
    <property type="molecule type" value="Genomic_DNA"/>
</dbReference>
<dbReference type="Pfam" id="PF04801">
    <property type="entry name" value="RPC5"/>
    <property type="match status" value="1"/>
</dbReference>
<feature type="compositionally biased region" description="Low complexity" evidence="1">
    <location>
        <begin position="422"/>
        <end position="433"/>
    </location>
</feature>
<feature type="region of interest" description="Disordered" evidence="1">
    <location>
        <begin position="279"/>
        <end position="375"/>
    </location>
</feature>
<dbReference type="PANTHER" id="PTHR12069">
    <property type="entry name" value="DNA-DIRECTED RNA POLYMERASES III 80 KDA POLYPEPTIDE RNA POLYMERASE III SUBUNIT 5"/>
    <property type="match status" value="1"/>
</dbReference>
<gene>
    <name evidence="2" type="ORF">BN1205_081710</name>
</gene>
<feature type="region of interest" description="Disordered" evidence="1">
    <location>
        <begin position="1"/>
        <end position="120"/>
    </location>
</feature>
<feature type="compositionally biased region" description="Acidic residues" evidence="1">
    <location>
        <begin position="89"/>
        <end position="117"/>
    </location>
</feature>
<dbReference type="GO" id="GO:0042797">
    <property type="term" value="P:tRNA transcription by RNA polymerase III"/>
    <property type="evidence" value="ECO:0007669"/>
    <property type="project" value="TreeGrafter"/>
</dbReference>
<sequence length="836" mass="91347">MAHGRDTCVKEVEGVGDQEAKMEERFEASEDDGVLFVEGDEEDEPGLDAEPTPTTNSLEVQKPQPAAVAFSRVKAEEEAPARGGFSSDSSEEEEEEEEEEDEGEEEGTEEEESDEDDPVVREIDVYLRRLDSSSAASVYVLQYPLRPLYRPYGDHGQLLEVAYRERQRTLQFAYALHTGGDNFDPSHPMNVEAERGSQASSSFAEASAFAEASSKSRAGGDDRAAAEARRPRHVLKSQRALAGDCSYAVGILKKDKIYITPVDHVLQFRPDFSQVDQLQQKASSCPAGRRLSASGDPRASGPGVRRRNEEEKDEKSEAPSGAAEPPQGESAAGARDPQRPGVPQRSGERPATVVASSPGEGRGKISHSRQRDIEESEHWIPLETFYDAETPEALDIIRTLCSTPVASDDEDDKTEKDLLAEPSAPASASPSSSQDILFVSNTRSYLRALCGHASEKNNGGGSASQNPAHATGPLGYGALAKLSPDQQVFTILRHRHVESFATIQRLVTVPIAESELLRLLLQYAVLVLGNWAIKSMYVYDDMYEISCRDLLLALLIRSGAAFVPPSQGGAGSDACTPPASAGLPKEAFRSATRLSLDRVSQMLQEARNKTAKEEVAVCSSSAWRLKLPPDAAFLAAHPAIQRHFDQWWKQRLQQVVKEVHQRRDARANPQGPLTGGEEGKTKDASVAVSPALLQLAGRLCSSALKTQGALTFQQLRETLNSKNNDFLAVADRDLERVLQTVAIQVGTVWLAPKVGNAQMDLYRDCLIEVLKKQTQPQSKAAIVQEMSQALNRRIDLPDFTLRKLLRELAVNESGFWSFKGRVPESGDGDVPLPPVF</sequence>
<evidence type="ECO:0000313" key="2">
    <source>
        <dbReference type="EMBL" id="CEL75814.1"/>
    </source>
</evidence>
<feature type="compositionally biased region" description="Basic and acidic residues" evidence="1">
    <location>
        <begin position="1"/>
        <end position="28"/>
    </location>
</feature>
<feature type="region of interest" description="Disordered" evidence="1">
    <location>
        <begin position="660"/>
        <end position="682"/>
    </location>
</feature>
<feature type="region of interest" description="Disordered" evidence="1">
    <location>
        <begin position="405"/>
        <end position="434"/>
    </location>
</feature>
<feature type="compositionally biased region" description="Basic and acidic residues" evidence="1">
    <location>
        <begin position="218"/>
        <end position="229"/>
    </location>
</feature>
<dbReference type="InterPro" id="IPR006886">
    <property type="entry name" value="RNA_pol_III_Rpc5"/>
</dbReference>
<dbReference type="GO" id="GO:0005666">
    <property type="term" value="C:RNA polymerase III complex"/>
    <property type="evidence" value="ECO:0007669"/>
    <property type="project" value="TreeGrafter"/>
</dbReference>
<organism evidence="2">
    <name type="scientific">Toxoplasma gondii (strain ATCC 50861 / VEG)</name>
    <dbReference type="NCBI Taxonomy" id="432359"/>
    <lineage>
        <taxon>Eukaryota</taxon>
        <taxon>Sar</taxon>
        <taxon>Alveolata</taxon>
        <taxon>Apicomplexa</taxon>
        <taxon>Conoidasida</taxon>
        <taxon>Coccidia</taxon>
        <taxon>Eucoccidiorida</taxon>
        <taxon>Eimeriorina</taxon>
        <taxon>Sarcocystidae</taxon>
        <taxon>Toxoplasma</taxon>
    </lineage>
</organism>